<protein>
    <recommendedName>
        <fullName evidence="3">Ceramide phosphoethanolamine synthase</fullName>
    </recommendedName>
</protein>
<proteinExistence type="predicted"/>
<feature type="transmembrane region" description="Helical" evidence="1">
    <location>
        <begin position="282"/>
        <end position="301"/>
    </location>
</feature>
<feature type="transmembrane region" description="Helical" evidence="1">
    <location>
        <begin position="313"/>
        <end position="331"/>
    </location>
</feature>
<keyword evidence="1" id="KW-0472">Membrane</keyword>
<dbReference type="EMBL" id="GEZM01066510">
    <property type="protein sequence ID" value="JAV67841.1"/>
    <property type="molecule type" value="Transcribed_RNA"/>
</dbReference>
<evidence type="ECO:0000313" key="2">
    <source>
        <dbReference type="EMBL" id="JAV67842.1"/>
    </source>
</evidence>
<dbReference type="Pfam" id="PF01066">
    <property type="entry name" value="CDP-OH_P_transf"/>
    <property type="match status" value="1"/>
</dbReference>
<feature type="transmembrane region" description="Helical" evidence="1">
    <location>
        <begin position="100"/>
        <end position="118"/>
    </location>
</feature>
<evidence type="ECO:0000256" key="1">
    <source>
        <dbReference type="SAM" id="Phobius"/>
    </source>
</evidence>
<accession>A0A1Y1L2D5</accession>
<name>A0A1Y1L2D5_PHOPY</name>
<dbReference type="GO" id="GO:0008654">
    <property type="term" value="P:phospholipid biosynthetic process"/>
    <property type="evidence" value="ECO:0007669"/>
    <property type="project" value="InterPro"/>
</dbReference>
<sequence length="349" mass="39825">MVGPSSQISKLLLILLLLVVVFFIWMDYQLYLRIQNYPRDRDMSENHTSSYSKATWIGCDISPLCGVTAKALLLDHINYYLFSPLATIVDKALRISESGWITPNMISFFHIFVAVLSAKCVSSDNLAYRRVAVVLFEFRTFLDDMDGHVARARKHIKGERSETGTSGYYIDGLCDAIGCVALLIGCFVFLKNNPPRRGYSPLPTVAPSDTKETTLVYKAKITTQKIVRVICLFSIQLAVNSLAWNRCIALYQDYLERSDVPSDVFARQNVVFKSSFFLSVSWLWRVINVHNMFHFMLLAIFCDKLWEFLQSLVYVGFVVLLSVICISEVHLSDIQSFIFKDRTSNTTNY</sequence>
<dbReference type="EMBL" id="GEZM01066509">
    <property type="protein sequence ID" value="JAV67842.1"/>
    <property type="molecule type" value="Transcribed_RNA"/>
</dbReference>
<feature type="transmembrane region" description="Helical" evidence="1">
    <location>
        <begin position="168"/>
        <end position="190"/>
    </location>
</feature>
<reference evidence="2" key="1">
    <citation type="journal article" date="2016" name="Sci. Rep.">
        <title>Molecular characterization of firefly nuptial gifts: a multi-omics approach sheds light on postcopulatory sexual selection.</title>
        <authorList>
            <person name="Al-Wathiqui N."/>
            <person name="Fallon T.R."/>
            <person name="South A."/>
            <person name="Weng J.K."/>
            <person name="Lewis S.M."/>
        </authorList>
    </citation>
    <scope>NUCLEOTIDE SEQUENCE</scope>
</reference>
<keyword evidence="1" id="KW-1133">Transmembrane helix</keyword>
<dbReference type="InterPro" id="IPR000462">
    <property type="entry name" value="CDP-OH_P_trans"/>
</dbReference>
<dbReference type="Gene3D" id="1.20.120.1760">
    <property type="match status" value="1"/>
</dbReference>
<dbReference type="AlphaFoldDB" id="A0A1Y1L2D5"/>
<evidence type="ECO:0008006" key="3">
    <source>
        <dbReference type="Google" id="ProtNLM"/>
    </source>
</evidence>
<feature type="transmembrane region" description="Helical" evidence="1">
    <location>
        <begin position="12"/>
        <end position="31"/>
    </location>
</feature>
<organism evidence="2">
    <name type="scientific">Photinus pyralis</name>
    <name type="common">Common eastern firefly</name>
    <name type="synonym">Lampyris pyralis</name>
    <dbReference type="NCBI Taxonomy" id="7054"/>
    <lineage>
        <taxon>Eukaryota</taxon>
        <taxon>Metazoa</taxon>
        <taxon>Ecdysozoa</taxon>
        <taxon>Arthropoda</taxon>
        <taxon>Hexapoda</taxon>
        <taxon>Insecta</taxon>
        <taxon>Pterygota</taxon>
        <taxon>Neoptera</taxon>
        <taxon>Endopterygota</taxon>
        <taxon>Coleoptera</taxon>
        <taxon>Polyphaga</taxon>
        <taxon>Elateriformia</taxon>
        <taxon>Elateroidea</taxon>
        <taxon>Lampyridae</taxon>
        <taxon>Lampyrinae</taxon>
        <taxon>Photinus</taxon>
    </lineage>
</organism>
<dbReference type="InterPro" id="IPR043130">
    <property type="entry name" value="CDP-OH_PTrfase_TM_dom"/>
</dbReference>
<dbReference type="GO" id="GO:0016780">
    <property type="term" value="F:phosphotransferase activity, for other substituted phosphate groups"/>
    <property type="evidence" value="ECO:0007669"/>
    <property type="project" value="InterPro"/>
</dbReference>
<keyword evidence="1" id="KW-0812">Transmembrane</keyword>
<dbReference type="GO" id="GO:0016020">
    <property type="term" value="C:membrane"/>
    <property type="evidence" value="ECO:0007669"/>
    <property type="project" value="InterPro"/>
</dbReference>